<dbReference type="InterPro" id="IPR052055">
    <property type="entry name" value="Hepadnavirus_pol/RT"/>
</dbReference>
<dbReference type="PANTHER" id="PTHR33050">
    <property type="entry name" value="REVERSE TRANSCRIPTASE DOMAIN-CONTAINING PROTEIN"/>
    <property type="match status" value="1"/>
</dbReference>
<dbReference type="EMBL" id="JAZGQO010000010">
    <property type="protein sequence ID" value="KAK6175558.1"/>
    <property type="molecule type" value="Genomic_DNA"/>
</dbReference>
<dbReference type="Pfam" id="PF13456">
    <property type="entry name" value="RVT_3"/>
    <property type="match status" value="1"/>
</dbReference>
<dbReference type="InterPro" id="IPR002156">
    <property type="entry name" value="RNaseH_domain"/>
</dbReference>
<sequence>MDSLDSVCNLLKPNVFMASIDLKNAYHGINIAKTSRKMLKFRWNNTLFQYTCLPFGLTSAPRIFTKVLKPVVAYFRENGILCVAYIDDIYVQAETLCDLEYALSKIIVTLQNLGFTINWEKSNLVPSKEIIFLGFILNSDKMTIKLPDQKAIDIIKFSKSVIKSSAPSIRDVAKLLGFFNSSMPAVMYGQSHYRDLDRNKMEYLRKCNWDFDSKMELSSLAKEDINWWQKNILGSEKPLIKEKPFLTILTDSSSFRWGATDTNRAIGGDWSQDEKTLHINVLETKAIYMALRSFEKCHYFKNRHIRIQCDNTTAVSYIKNMGGTKSSMCNQIAKEIWNWAEHNQNWISISHIAGALNVGADKASRETLSNRTEWSLRPDIFKDITEVLDTEPTIDLFASRLNFKIKRYASWKLEPGATYIDAFSEDWGNEIVYCFPPFCLLSRCIQKIITDGSRGIVIAPLWPTQSWFSNLLSILCFRPIMLPQIKSLVTVQEETHPLWHRLRLTAFLVSSNRSDVKDYQNRQPVFSFHHGRNPRENNMDIIYRNGEHFVVNNRLISLTHLY</sequence>
<dbReference type="Gene3D" id="3.30.70.270">
    <property type="match status" value="1"/>
</dbReference>
<comment type="caution">
    <text evidence="2">The sequence shown here is derived from an EMBL/GenBank/DDBJ whole genome shotgun (WGS) entry which is preliminary data.</text>
</comment>
<evidence type="ECO:0000313" key="3">
    <source>
        <dbReference type="Proteomes" id="UP001347796"/>
    </source>
</evidence>
<dbReference type="GO" id="GO:0006259">
    <property type="term" value="P:DNA metabolic process"/>
    <property type="evidence" value="ECO:0007669"/>
    <property type="project" value="UniProtKB-ARBA"/>
</dbReference>
<dbReference type="GO" id="GO:0004523">
    <property type="term" value="F:RNA-DNA hybrid ribonuclease activity"/>
    <property type="evidence" value="ECO:0007669"/>
    <property type="project" value="InterPro"/>
</dbReference>
<dbReference type="CDD" id="cd03714">
    <property type="entry name" value="RT_DIRS1"/>
    <property type="match status" value="1"/>
</dbReference>
<dbReference type="Pfam" id="PF00078">
    <property type="entry name" value="RVT_1"/>
    <property type="match status" value="1"/>
</dbReference>
<feature type="domain" description="Reverse transcriptase" evidence="1">
    <location>
        <begin position="1"/>
        <end position="137"/>
    </location>
</feature>
<dbReference type="AlphaFoldDB" id="A0AAN8PI93"/>
<evidence type="ECO:0000313" key="2">
    <source>
        <dbReference type="EMBL" id="KAK6175558.1"/>
    </source>
</evidence>
<proteinExistence type="predicted"/>
<dbReference type="CDD" id="cd09275">
    <property type="entry name" value="RNase_HI_RT_DIRS1"/>
    <property type="match status" value="1"/>
</dbReference>
<gene>
    <name evidence="2" type="ORF">SNE40_013999</name>
</gene>
<keyword evidence="3" id="KW-1185">Reference proteome</keyword>
<dbReference type="InterPro" id="IPR043502">
    <property type="entry name" value="DNA/RNA_pol_sf"/>
</dbReference>
<protein>
    <recommendedName>
        <fullName evidence="1">Reverse transcriptase domain-containing protein</fullName>
    </recommendedName>
</protein>
<dbReference type="Gene3D" id="3.30.420.10">
    <property type="entry name" value="Ribonuclease H-like superfamily/Ribonuclease H"/>
    <property type="match status" value="1"/>
</dbReference>
<organism evidence="2 3">
    <name type="scientific">Patella caerulea</name>
    <name type="common">Rayed Mediterranean limpet</name>
    <dbReference type="NCBI Taxonomy" id="87958"/>
    <lineage>
        <taxon>Eukaryota</taxon>
        <taxon>Metazoa</taxon>
        <taxon>Spiralia</taxon>
        <taxon>Lophotrochozoa</taxon>
        <taxon>Mollusca</taxon>
        <taxon>Gastropoda</taxon>
        <taxon>Patellogastropoda</taxon>
        <taxon>Patelloidea</taxon>
        <taxon>Patellidae</taxon>
        <taxon>Patella</taxon>
    </lineage>
</organism>
<accession>A0AAN8PI93</accession>
<evidence type="ECO:0000259" key="1">
    <source>
        <dbReference type="PROSITE" id="PS50878"/>
    </source>
</evidence>
<dbReference type="InterPro" id="IPR036397">
    <property type="entry name" value="RNaseH_sf"/>
</dbReference>
<dbReference type="Proteomes" id="UP001347796">
    <property type="component" value="Unassembled WGS sequence"/>
</dbReference>
<dbReference type="InterPro" id="IPR043128">
    <property type="entry name" value="Rev_trsase/Diguanyl_cyclase"/>
</dbReference>
<dbReference type="PROSITE" id="PS50878">
    <property type="entry name" value="RT_POL"/>
    <property type="match status" value="1"/>
</dbReference>
<name>A0AAN8PI93_PATCE</name>
<reference evidence="2 3" key="1">
    <citation type="submission" date="2024-01" db="EMBL/GenBank/DDBJ databases">
        <title>The genome of the rayed Mediterranean limpet Patella caerulea (Linnaeus, 1758).</title>
        <authorList>
            <person name="Anh-Thu Weber A."/>
            <person name="Halstead-Nussloch G."/>
        </authorList>
    </citation>
    <scope>NUCLEOTIDE SEQUENCE [LARGE SCALE GENOMIC DNA]</scope>
    <source>
        <strain evidence="2">AATW-2023a</strain>
        <tissue evidence="2">Whole specimen</tissue>
    </source>
</reference>
<dbReference type="GO" id="GO:0003676">
    <property type="term" value="F:nucleic acid binding"/>
    <property type="evidence" value="ECO:0007669"/>
    <property type="project" value="InterPro"/>
</dbReference>
<dbReference type="InterPro" id="IPR000477">
    <property type="entry name" value="RT_dom"/>
</dbReference>
<dbReference type="SUPFAM" id="SSF56672">
    <property type="entry name" value="DNA/RNA polymerases"/>
    <property type="match status" value="1"/>
</dbReference>
<dbReference type="PANTHER" id="PTHR33050:SF7">
    <property type="entry name" value="RIBONUCLEASE H"/>
    <property type="match status" value="1"/>
</dbReference>